<dbReference type="AlphaFoldDB" id="A0A846WKL7"/>
<comment type="caution">
    <text evidence="1">The sequence shown here is derived from an EMBL/GenBank/DDBJ whole genome shotgun (WGS) entry which is preliminary data.</text>
</comment>
<evidence type="ECO:0000313" key="2">
    <source>
        <dbReference type="Proteomes" id="UP000563898"/>
    </source>
</evidence>
<evidence type="ECO:0000313" key="1">
    <source>
        <dbReference type="EMBL" id="NKY01370.1"/>
    </source>
</evidence>
<reference evidence="1 2" key="1">
    <citation type="submission" date="2020-04" db="EMBL/GenBank/DDBJ databases">
        <title>MicrobeNet Type strains.</title>
        <authorList>
            <person name="Nicholson A.C."/>
        </authorList>
    </citation>
    <scope>NUCLEOTIDE SEQUENCE [LARGE SCALE GENOMIC DNA]</scope>
    <source>
        <strain evidence="1 2">ATCC BAA-14</strain>
    </source>
</reference>
<gene>
    <name evidence="1" type="ORF">HGA05_07275</name>
</gene>
<dbReference type="Proteomes" id="UP000563898">
    <property type="component" value="Unassembled WGS sequence"/>
</dbReference>
<accession>A0A846WKL7</accession>
<dbReference type="EMBL" id="JAAXPC010000003">
    <property type="protein sequence ID" value="NKY01370.1"/>
    <property type="molecule type" value="Genomic_DNA"/>
</dbReference>
<sequence>MDRATAAIDDVAELLLSVDDESELVPHPANRTVAAIVAVAAMRVERRIDFLLVVNGHESVR</sequence>
<proteinExistence type="predicted"/>
<organism evidence="1 2">
    <name type="scientific">Gordonia polyisoprenivorans</name>
    <dbReference type="NCBI Taxonomy" id="84595"/>
    <lineage>
        <taxon>Bacteria</taxon>
        <taxon>Bacillati</taxon>
        <taxon>Actinomycetota</taxon>
        <taxon>Actinomycetes</taxon>
        <taxon>Mycobacteriales</taxon>
        <taxon>Gordoniaceae</taxon>
        <taxon>Gordonia</taxon>
    </lineage>
</organism>
<name>A0A846WKL7_9ACTN</name>
<protein>
    <submittedName>
        <fullName evidence="1">Uncharacterized protein</fullName>
    </submittedName>
</protein>